<keyword evidence="7 11" id="KW-0328">Glycosyltransferase</keyword>
<dbReference type="Gene3D" id="1.10.1610.10">
    <property type="match status" value="1"/>
</dbReference>
<dbReference type="HAMAP" id="MF_00230">
    <property type="entry name" value="CobT"/>
    <property type="match status" value="1"/>
</dbReference>
<dbReference type="PANTHER" id="PTHR43463">
    <property type="entry name" value="NICOTINATE-NUCLEOTIDE--DIMETHYLBENZIMIDAZOLE PHOSPHORIBOSYLTRANSFERASE"/>
    <property type="match status" value="1"/>
</dbReference>
<evidence type="ECO:0000313" key="13">
    <source>
        <dbReference type="Proteomes" id="UP000530514"/>
    </source>
</evidence>
<dbReference type="Pfam" id="PF02277">
    <property type="entry name" value="DBI_PRT"/>
    <property type="match status" value="1"/>
</dbReference>
<keyword evidence="13" id="KW-1185">Reference proteome</keyword>
<organism evidence="12 13">
    <name type="scientific">Thermoactinomyces daqus</name>
    <dbReference type="NCBI Taxonomy" id="1329516"/>
    <lineage>
        <taxon>Bacteria</taxon>
        <taxon>Bacillati</taxon>
        <taxon>Bacillota</taxon>
        <taxon>Bacilli</taxon>
        <taxon>Bacillales</taxon>
        <taxon>Thermoactinomycetaceae</taxon>
        <taxon>Thermoactinomyces</taxon>
    </lineage>
</organism>
<evidence type="ECO:0000256" key="10">
    <source>
        <dbReference type="ARBA" id="ARBA00047340"/>
    </source>
</evidence>
<dbReference type="EC" id="2.4.2.21" evidence="4 11"/>
<protein>
    <recommendedName>
        <fullName evidence="5 11">Nicotinate-nucleotide--dimethylbenzimidazole phosphoribosyltransferase</fullName>
        <shortName evidence="11">NN:DBI PRT</shortName>
        <ecNumber evidence="4 11">2.4.2.21</ecNumber>
    </recommendedName>
    <alternativeName>
        <fullName evidence="9 11">N(1)-alpha-phosphoribosyltransferase</fullName>
    </alternativeName>
</protein>
<comment type="catalytic activity">
    <reaction evidence="10 11">
        <text>5,6-dimethylbenzimidazole + nicotinate beta-D-ribonucleotide = alpha-ribazole 5'-phosphate + nicotinate + H(+)</text>
        <dbReference type="Rhea" id="RHEA:11196"/>
        <dbReference type="ChEBI" id="CHEBI:15378"/>
        <dbReference type="ChEBI" id="CHEBI:15890"/>
        <dbReference type="ChEBI" id="CHEBI:32544"/>
        <dbReference type="ChEBI" id="CHEBI:57502"/>
        <dbReference type="ChEBI" id="CHEBI:57918"/>
        <dbReference type="EC" id="2.4.2.21"/>
    </reaction>
</comment>
<evidence type="ECO:0000256" key="11">
    <source>
        <dbReference type="HAMAP-Rule" id="MF_00230"/>
    </source>
</evidence>
<dbReference type="FunFam" id="3.40.50.10210:FF:000001">
    <property type="entry name" value="Nicotinate-nucleotide--dimethylbenzimidazole phosphoribosyltransferase"/>
    <property type="match status" value="1"/>
</dbReference>
<dbReference type="Proteomes" id="UP000530514">
    <property type="component" value="Unassembled WGS sequence"/>
</dbReference>
<dbReference type="PANTHER" id="PTHR43463:SF1">
    <property type="entry name" value="NICOTINATE-NUCLEOTIDE--DIMETHYLBENZIMIDAZOLE PHOSPHORIBOSYLTRANSFERASE"/>
    <property type="match status" value="1"/>
</dbReference>
<evidence type="ECO:0000256" key="2">
    <source>
        <dbReference type="ARBA" id="ARBA00005049"/>
    </source>
</evidence>
<dbReference type="NCBIfam" id="NF000996">
    <property type="entry name" value="PRK00105.1"/>
    <property type="match status" value="1"/>
</dbReference>
<proteinExistence type="inferred from homology"/>
<keyword evidence="6 11" id="KW-0169">Cobalamin biosynthesis</keyword>
<dbReference type="UniPathway" id="UPA00061">
    <property type="reaction ID" value="UER00516"/>
</dbReference>
<evidence type="ECO:0000256" key="5">
    <source>
        <dbReference type="ARBA" id="ARBA00015486"/>
    </source>
</evidence>
<comment type="pathway">
    <text evidence="2 11">Nucleoside biosynthesis; alpha-ribazole biosynthesis; alpha-ribazole from 5,6-dimethylbenzimidazole: step 1/2.</text>
</comment>
<name>A0A7W2AJC6_9BACL</name>
<evidence type="ECO:0000256" key="7">
    <source>
        <dbReference type="ARBA" id="ARBA00022676"/>
    </source>
</evidence>
<dbReference type="InterPro" id="IPR023195">
    <property type="entry name" value="Nict_dMeBzImd_PRibTrfase_N"/>
</dbReference>
<feature type="active site" description="Proton acceptor" evidence="11">
    <location>
        <position position="331"/>
    </location>
</feature>
<dbReference type="GO" id="GO:0009236">
    <property type="term" value="P:cobalamin biosynthetic process"/>
    <property type="evidence" value="ECO:0007669"/>
    <property type="project" value="UniProtKB-UniRule"/>
</dbReference>
<dbReference type="InterPro" id="IPR003200">
    <property type="entry name" value="Nict_dMeBzImd_PRibTrfase"/>
</dbReference>
<comment type="caution">
    <text evidence="12">The sequence shown here is derived from an EMBL/GenBank/DDBJ whole genome shotgun (WGS) entry which is preliminary data.</text>
</comment>
<comment type="similarity">
    <text evidence="3 11">Belongs to the CobT family.</text>
</comment>
<dbReference type="OrthoDB" id="9781491at2"/>
<evidence type="ECO:0000313" key="12">
    <source>
        <dbReference type="EMBL" id="MBA4543644.1"/>
    </source>
</evidence>
<evidence type="ECO:0000256" key="6">
    <source>
        <dbReference type="ARBA" id="ARBA00022573"/>
    </source>
</evidence>
<dbReference type="SUPFAM" id="SSF52733">
    <property type="entry name" value="Nicotinate mononucleotide:5,6-dimethylbenzimidazole phosphoribosyltransferase (CobT)"/>
    <property type="match status" value="1"/>
</dbReference>
<dbReference type="EMBL" id="JACEIP010000019">
    <property type="protein sequence ID" value="MBA4543644.1"/>
    <property type="molecule type" value="Genomic_DNA"/>
</dbReference>
<accession>A0A7W2AJC6</accession>
<comment type="function">
    <text evidence="1 11">Catalyzes the synthesis of alpha-ribazole-5'-phosphate from nicotinate mononucleotide (NAMN) and 5,6-dimethylbenzimidazole (DMB).</text>
</comment>
<dbReference type="GO" id="GO:0008939">
    <property type="term" value="F:nicotinate-nucleotide-dimethylbenzimidazole phosphoribosyltransferase activity"/>
    <property type="evidence" value="ECO:0007669"/>
    <property type="project" value="UniProtKB-UniRule"/>
</dbReference>
<dbReference type="CDD" id="cd02439">
    <property type="entry name" value="DMB-PRT_CobT"/>
    <property type="match status" value="1"/>
</dbReference>
<dbReference type="InterPro" id="IPR017846">
    <property type="entry name" value="Nict_dMeBzImd_PRibTrfase_bact"/>
</dbReference>
<evidence type="ECO:0000256" key="8">
    <source>
        <dbReference type="ARBA" id="ARBA00022679"/>
    </source>
</evidence>
<evidence type="ECO:0000256" key="3">
    <source>
        <dbReference type="ARBA" id="ARBA00007110"/>
    </source>
</evidence>
<sequence length="364" mass="38695">MLFKTKNIYRKRGIAVGEKKWWRLREIPDLDVEMEEAARKRVRSLTKPVGSLGMLEEIFIRLAGITGETIPDIRKKAVVVMCGDHGVAQAGVSAYPQEVTGLMMENFLRGKAAVNVLAELARATVIVADLGSLLEPVPEGVIDCKVRKGTRNFLEEPAMTVSEVIQAVEVGVRLAHQLGGQGVRLIAPGEMGIGNTTSASALAAALTGKDVGALTGRGTGITDENLVRKQEVIRQALALHQPGNAMEALICVGGLEIAGMVGLYLGAAQMRMAAVMDGLISTVAAAIAVEMEPEVKSYLFASHLSAEPAHRILLNRLQLTPLITAEMRLGEASGASLAFPLFDAAVALAERMATFADLGLPEPD</sequence>
<reference evidence="12 13" key="1">
    <citation type="submission" date="2020-07" db="EMBL/GenBank/DDBJ databases">
        <authorList>
            <person name="Feng H."/>
        </authorList>
    </citation>
    <scope>NUCLEOTIDE SEQUENCE [LARGE SCALE GENOMIC DNA]</scope>
    <source>
        <strain evidence="13">s-11</strain>
    </source>
</reference>
<keyword evidence="8 11" id="KW-0808">Transferase</keyword>
<dbReference type="NCBIfam" id="TIGR03160">
    <property type="entry name" value="cobT_DBIPRT"/>
    <property type="match status" value="1"/>
</dbReference>
<evidence type="ECO:0000256" key="4">
    <source>
        <dbReference type="ARBA" id="ARBA00011991"/>
    </source>
</evidence>
<gene>
    <name evidence="11 12" type="primary">cobT</name>
    <name evidence="12" type="ORF">H1164_12170</name>
</gene>
<dbReference type="AlphaFoldDB" id="A0A7W2AJC6"/>
<evidence type="ECO:0000256" key="1">
    <source>
        <dbReference type="ARBA" id="ARBA00002197"/>
    </source>
</evidence>
<evidence type="ECO:0000256" key="9">
    <source>
        <dbReference type="ARBA" id="ARBA00030686"/>
    </source>
</evidence>
<dbReference type="Gene3D" id="3.40.50.10210">
    <property type="match status" value="1"/>
</dbReference>
<dbReference type="InterPro" id="IPR036087">
    <property type="entry name" value="Nict_dMeBzImd_PRibTrfase_sf"/>
</dbReference>